<reference evidence="3" key="1">
    <citation type="submission" date="2016-06" db="UniProtKB">
        <authorList>
            <consortium name="WormBaseParasite"/>
        </authorList>
    </citation>
    <scope>IDENTIFICATION</scope>
</reference>
<accession>A0A183H5B7</accession>
<sequence length="197" mass="22444">HTRSSQSSISFESVTASELSIDEAFCLSDNAVAPLFLNFSCAIRFSNMDMCTFPIDHLPSCVMQLLKQCSNISKKNFTAMDLIGISFDIYVLSWPMRQFTLTQSDSCTISPKTLKNSSESFHKFTTYFDFDRPYSTTTSDVISQLPRPENEAVRRLESGITRLLHMETIFALSRYDDVTLDTLFKVMVFIAKEVNFK</sequence>
<dbReference type="PANTHER" id="PTHR14918:SF3">
    <property type="entry name" value="KICSTOR COMPLEX PROTEIN SZT2"/>
    <property type="match status" value="1"/>
</dbReference>
<dbReference type="AlphaFoldDB" id="A0A183H5B7"/>
<dbReference type="WBParaSite" id="OFLC_0000267601-mRNA-1">
    <property type="protein sequence ID" value="OFLC_0000267601-mRNA-1"/>
    <property type="gene ID" value="OFLC_0000267601"/>
</dbReference>
<evidence type="ECO:0000313" key="2">
    <source>
        <dbReference type="Proteomes" id="UP000267606"/>
    </source>
</evidence>
<name>A0A183H5B7_9BILA</name>
<evidence type="ECO:0000313" key="1">
    <source>
        <dbReference type="EMBL" id="VDO33826.1"/>
    </source>
</evidence>
<dbReference type="PANTHER" id="PTHR14918">
    <property type="entry name" value="KICSTOR COMPLEX PROTEIN SZT2"/>
    <property type="match status" value="1"/>
</dbReference>
<reference evidence="1 2" key="2">
    <citation type="submission" date="2018-11" db="EMBL/GenBank/DDBJ databases">
        <authorList>
            <consortium name="Pathogen Informatics"/>
        </authorList>
    </citation>
    <scope>NUCLEOTIDE SEQUENCE [LARGE SCALE GENOMIC DNA]</scope>
</reference>
<dbReference type="EMBL" id="UZAJ01001589">
    <property type="protein sequence ID" value="VDO33826.1"/>
    <property type="molecule type" value="Genomic_DNA"/>
</dbReference>
<proteinExistence type="predicted"/>
<dbReference type="InterPro" id="IPR033228">
    <property type="entry name" value="SZT2"/>
</dbReference>
<gene>
    <name evidence="1" type="ORF">OFLC_LOCUS2677</name>
</gene>
<organism evidence="3">
    <name type="scientific">Onchocerca flexuosa</name>
    <dbReference type="NCBI Taxonomy" id="387005"/>
    <lineage>
        <taxon>Eukaryota</taxon>
        <taxon>Metazoa</taxon>
        <taxon>Ecdysozoa</taxon>
        <taxon>Nematoda</taxon>
        <taxon>Chromadorea</taxon>
        <taxon>Rhabditida</taxon>
        <taxon>Spirurina</taxon>
        <taxon>Spiruromorpha</taxon>
        <taxon>Filarioidea</taxon>
        <taxon>Onchocercidae</taxon>
        <taxon>Onchocerca</taxon>
    </lineage>
</organism>
<evidence type="ECO:0000313" key="3">
    <source>
        <dbReference type="WBParaSite" id="OFLC_0000267601-mRNA-1"/>
    </source>
</evidence>
<protein>
    <submittedName>
        <fullName evidence="3">NR LBD domain-containing protein</fullName>
    </submittedName>
</protein>
<dbReference type="GO" id="GO:0005777">
    <property type="term" value="C:peroxisome"/>
    <property type="evidence" value="ECO:0007669"/>
    <property type="project" value="InterPro"/>
</dbReference>
<keyword evidence="2" id="KW-1185">Reference proteome</keyword>
<dbReference type="Proteomes" id="UP000267606">
    <property type="component" value="Unassembled WGS sequence"/>
</dbReference>